<dbReference type="AlphaFoldDB" id="E8X5R4"/>
<reference evidence="2" key="1">
    <citation type="submission" date="2011-01" db="EMBL/GenBank/DDBJ databases">
        <title>Complete sequence of plasmid1 of Acidobacterium sp. MP5ACTX9.</title>
        <authorList>
            <consortium name="US DOE Joint Genome Institute"/>
            <person name="Lucas S."/>
            <person name="Copeland A."/>
            <person name="Lapidus A."/>
            <person name="Cheng J.-F."/>
            <person name="Goodwin L."/>
            <person name="Pitluck S."/>
            <person name="Teshima H."/>
            <person name="Detter J.C."/>
            <person name="Han C."/>
            <person name="Tapia R."/>
            <person name="Land M."/>
            <person name="Hauser L."/>
            <person name="Kyrpides N."/>
            <person name="Ivanova N."/>
            <person name="Ovchinnikova G."/>
            <person name="Pagani I."/>
            <person name="Rawat S.R."/>
            <person name="Mannisto M."/>
            <person name="Haggblom M.M."/>
            <person name="Woyke T."/>
        </authorList>
    </citation>
    <scope>NUCLEOTIDE SEQUENCE [LARGE SCALE GENOMIC DNA]</scope>
    <source>
        <strain evidence="2">MP5ACTX9</strain>
        <plasmid evidence="2">Plasmid pACIX901</plasmid>
    </source>
</reference>
<geneLocation type="plasmid" evidence="1 2">
    <name>pACIX901</name>
</geneLocation>
<organism evidence="2">
    <name type="scientific">Granulicella tundricola (strain ATCC BAA-1859 / DSM 23138 / MP5ACTX9)</name>
    <dbReference type="NCBI Taxonomy" id="1198114"/>
    <lineage>
        <taxon>Bacteria</taxon>
        <taxon>Pseudomonadati</taxon>
        <taxon>Acidobacteriota</taxon>
        <taxon>Terriglobia</taxon>
        <taxon>Terriglobales</taxon>
        <taxon>Acidobacteriaceae</taxon>
        <taxon>Granulicella</taxon>
    </lineage>
</organism>
<proteinExistence type="predicted"/>
<dbReference type="KEGG" id="acm:AciX9_4002"/>
<dbReference type="Pfam" id="PF07024">
    <property type="entry name" value="ImpE"/>
    <property type="match status" value="1"/>
</dbReference>
<dbReference type="HOGENOM" id="CLU_087908_1_0_0"/>
<evidence type="ECO:0000313" key="1">
    <source>
        <dbReference type="EMBL" id="ADW70798.1"/>
    </source>
</evidence>
<keyword evidence="2" id="KW-1185">Reference proteome</keyword>
<name>E8X5R4_GRATM</name>
<dbReference type="Gene3D" id="1.25.40.10">
    <property type="entry name" value="Tetratricopeptide repeat domain"/>
    <property type="match status" value="1"/>
</dbReference>
<dbReference type="Proteomes" id="UP000000343">
    <property type="component" value="Plasmid pACIX901"/>
</dbReference>
<dbReference type="OrthoDB" id="5416084at2"/>
<accession>E8X5R4</accession>
<dbReference type="EMBL" id="CP002481">
    <property type="protein sequence ID" value="ADW70798.1"/>
    <property type="molecule type" value="Genomic_DNA"/>
</dbReference>
<evidence type="ECO:0000313" key="2">
    <source>
        <dbReference type="Proteomes" id="UP000000343"/>
    </source>
</evidence>
<gene>
    <name evidence="1" type="ordered locus">AciX9_4002</name>
</gene>
<protein>
    <submittedName>
        <fullName evidence="1">Virulence protein SciE type</fullName>
    </submittedName>
</protein>
<dbReference type="SUPFAM" id="SSF144059">
    <property type="entry name" value="ImpE-like"/>
    <property type="match status" value="1"/>
</dbReference>
<sequence>MTALDLYKKGELQEAIKVLGDEVRSNPLDTKRRTFLFELLCFAGNYDRAEKQLDFLAGDGGKTAAGALMYRSALHAERTRQDLFAKKAYPELNASVEPLTGMWNGQAFSDLRDADPRIGANLEVFIAGSYTWIPMKYMEQIEIEKPESLRDLIWARARIETSKAFRLQDLGEVLIPVLSPFSYQQADDAVKLGRMTVWESADGEAEVPFGQRMMLIDGEEVPLLELNSIDWERIAEEVADASA</sequence>
<dbReference type="InterPro" id="IPR009211">
    <property type="entry name" value="TagJ"/>
</dbReference>
<keyword evidence="1" id="KW-0614">Plasmid</keyword>
<dbReference type="InterPro" id="IPR011990">
    <property type="entry name" value="TPR-like_helical_dom_sf"/>
</dbReference>